<gene>
    <name evidence="1" type="ORF">E1181_15815</name>
</gene>
<protein>
    <submittedName>
        <fullName evidence="1">Uncharacterized protein</fullName>
    </submittedName>
</protein>
<dbReference type="AlphaFoldDB" id="A0A4R4VHN0"/>
<comment type="caution">
    <text evidence="1">The sequence shown here is derived from an EMBL/GenBank/DDBJ whole genome shotgun (WGS) entry which is preliminary data.</text>
</comment>
<name>A0A4R4VHN0_9PSEU</name>
<evidence type="ECO:0000313" key="1">
    <source>
        <dbReference type="EMBL" id="TDD05169.1"/>
    </source>
</evidence>
<keyword evidence="2" id="KW-1185">Reference proteome</keyword>
<dbReference type="Proteomes" id="UP000295674">
    <property type="component" value="Unassembled WGS sequence"/>
</dbReference>
<organism evidence="1 2">
    <name type="scientific">Saccharopolyspora terrae</name>
    <dbReference type="NCBI Taxonomy" id="2530384"/>
    <lineage>
        <taxon>Bacteria</taxon>
        <taxon>Bacillati</taxon>
        <taxon>Actinomycetota</taxon>
        <taxon>Actinomycetes</taxon>
        <taxon>Pseudonocardiales</taxon>
        <taxon>Pseudonocardiaceae</taxon>
        <taxon>Saccharopolyspora</taxon>
    </lineage>
</organism>
<dbReference type="EMBL" id="SMKS01000025">
    <property type="protein sequence ID" value="TDD05169.1"/>
    <property type="molecule type" value="Genomic_DNA"/>
</dbReference>
<dbReference type="RefSeq" id="WP_132675514.1">
    <property type="nucleotide sequence ID" value="NZ_SMKS01000025.1"/>
</dbReference>
<evidence type="ECO:0000313" key="2">
    <source>
        <dbReference type="Proteomes" id="UP000295674"/>
    </source>
</evidence>
<accession>A0A4R4VHN0</accession>
<sequence>MTGHDGLRSTPIYLDHGHRAHTTVDTVRAAVARARAALRLPLGRWTTADDLSRAAGRITNAANGNGPDVSG</sequence>
<proteinExistence type="predicted"/>
<reference evidence="1 2" key="1">
    <citation type="submission" date="2019-03" db="EMBL/GenBank/DDBJ databases">
        <title>Draft genome sequences of novel Actinobacteria.</title>
        <authorList>
            <person name="Sahin N."/>
            <person name="Ay H."/>
            <person name="Saygin H."/>
        </authorList>
    </citation>
    <scope>NUCLEOTIDE SEQUENCE [LARGE SCALE GENOMIC DNA]</scope>
    <source>
        <strain evidence="1 2">16K309</strain>
    </source>
</reference>